<organism evidence="2 3">
    <name type="scientific">Capnocytophaga ochracea</name>
    <dbReference type="NCBI Taxonomy" id="1018"/>
    <lineage>
        <taxon>Bacteria</taxon>
        <taxon>Pseudomonadati</taxon>
        <taxon>Bacteroidota</taxon>
        <taxon>Flavobacteriia</taxon>
        <taxon>Flavobacteriales</taxon>
        <taxon>Flavobacteriaceae</taxon>
        <taxon>Capnocytophaga</taxon>
    </lineage>
</organism>
<sequence length="387" mass="44540">MKKILLAISLLVGGVATAQQDLQDQINQLRAEIDQLKATAPAPLPMSQDGEENPIHKRFNMYFNFQSSFDLEKVKDQDMTAQFKARQLRLEVRGDITDRIFYRFRHRLNKSNAATSLDNLAKATDMLYAGFRLDDKWTLTAGKMCQAWGGFEFDLNPMNIYEYSDFIENMDNFMLGAMITYAPNKNHEFNLQITDVRNDSFEALYGTATNTINASKAPLTYIFNWNGNLFDNLIQTRWGGGLQSEADGYNNWMLMLGTKLNLPKFQVFFDYMMANEQLDRLKYTPMSSTVLVKDAKYNSFVLKAEYQPIPQLNIFAQGLYETAKNDLTDNKMTGIGYFAGVEYLPFEKQDLRFFLAYIGRSRENKLTNVTTDTNRVSIGLMYRIKAF</sequence>
<feature type="chain" id="PRO_5041369991" evidence="1">
    <location>
        <begin position="19"/>
        <end position="387"/>
    </location>
</feature>
<dbReference type="Proteomes" id="UP001163262">
    <property type="component" value="Chromosome"/>
</dbReference>
<dbReference type="InterPro" id="IPR010870">
    <property type="entry name" value="Porin_O/P"/>
</dbReference>
<name>A0AA46W8M6_CAPOC</name>
<gene>
    <name evidence="2" type="ORF">OL231_02955</name>
</gene>
<protein>
    <submittedName>
        <fullName evidence="2">OprO/OprP family phosphate-selective porin</fullName>
    </submittedName>
</protein>
<dbReference type="SUPFAM" id="SSF56935">
    <property type="entry name" value="Porins"/>
    <property type="match status" value="1"/>
</dbReference>
<feature type="signal peptide" evidence="1">
    <location>
        <begin position="1"/>
        <end position="18"/>
    </location>
</feature>
<proteinExistence type="predicted"/>
<dbReference type="Pfam" id="PF07396">
    <property type="entry name" value="Porin_O_P"/>
    <property type="match status" value="1"/>
</dbReference>
<evidence type="ECO:0000256" key="1">
    <source>
        <dbReference type="SAM" id="SignalP"/>
    </source>
</evidence>
<dbReference type="EMBL" id="CP110230">
    <property type="protein sequence ID" value="UZD41521.1"/>
    <property type="molecule type" value="Genomic_DNA"/>
</dbReference>
<dbReference type="AlphaFoldDB" id="A0AA46W8M6"/>
<evidence type="ECO:0000313" key="3">
    <source>
        <dbReference type="Proteomes" id="UP001163262"/>
    </source>
</evidence>
<keyword evidence="1" id="KW-0732">Signal</keyword>
<accession>A0AA46W8M6</accession>
<reference evidence="2" key="1">
    <citation type="submission" date="2022-10" db="EMBL/GenBank/DDBJ databases">
        <title>Complete genome sequence of Capnocytophaga ochracea KCOM 2812 isolated from actinomycosis lesion.</title>
        <authorList>
            <person name="Kook J.-K."/>
            <person name="Park S.-N."/>
            <person name="Lim Y.K."/>
        </authorList>
    </citation>
    <scope>NUCLEOTIDE SEQUENCE</scope>
    <source>
        <strain evidence="2">KCOM 28121</strain>
    </source>
</reference>
<evidence type="ECO:0000313" key="2">
    <source>
        <dbReference type="EMBL" id="UZD41521.1"/>
    </source>
</evidence>
<dbReference type="RefSeq" id="WP_264860745.1">
    <property type="nucleotide sequence ID" value="NZ_CP110230.1"/>
</dbReference>